<dbReference type="InterPro" id="IPR000673">
    <property type="entry name" value="Sig_transdc_resp-reg_Me-estase"/>
</dbReference>
<comment type="catalytic activity">
    <reaction evidence="3">
        <text>[protein]-L-glutamate 5-O-methyl ester + H2O = L-glutamyl-[protein] + methanol + H(+)</text>
        <dbReference type="Rhea" id="RHEA:23236"/>
        <dbReference type="Rhea" id="RHEA-COMP:10208"/>
        <dbReference type="Rhea" id="RHEA-COMP:10311"/>
        <dbReference type="ChEBI" id="CHEBI:15377"/>
        <dbReference type="ChEBI" id="CHEBI:15378"/>
        <dbReference type="ChEBI" id="CHEBI:17790"/>
        <dbReference type="ChEBI" id="CHEBI:29973"/>
        <dbReference type="ChEBI" id="CHEBI:82795"/>
        <dbReference type="EC" id="3.1.1.61"/>
    </reaction>
</comment>
<evidence type="ECO:0000256" key="1">
    <source>
        <dbReference type="ARBA" id="ARBA00022801"/>
    </source>
</evidence>
<comment type="caution">
    <text evidence="6">The sequence shown here is derived from an EMBL/GenBank/DDBJ whole genome shotgun (WGS) entry which is preliminary data.</text>
</comment>
<feature type="active site" evidence="4">
    <location>
        <position position="180"/>
    </location>
</feature>
<evidence type="ECO:0000313" key="6">
    <source>
        <dbReference type="EMBL" id="GLQ30575.1"/>
    </source>
</evidence>
<dbReference type="InterPro" id="IPR035909">
    <property type="entry name" value="CheB_C"/>
</dbReference>
<organism evidence="6 7">
    <name type="scientific">Litoribrevibacter albus</name>
    <dbReference type="NCBI Taxonomy" id="1473156"/>
    <lineage>
        <taxon>Bacteria</taxon>
        <taxon>Pseudomonadati</taxon>
        <taxon>Pseudomonadota</taxon>
        <taxon>Gammaproteobacteria</taxon>
        <taxon>Oceanospirillales</taxon>
        <taxon>Oceanospirillaceae</taxon>
        <taxon>Litoribrevibacter</taxon>
    </lineage>
</organism>
<feature type="domain" description="CheB-type methylesterase" evidence="5">
    <location>
        <begin position="170"/>
        <end position="359"/>
    </location>
</feature>
<evidence type="ECO:0000256" key="3">
    <source>
        <dbReference type="ARBA" id="ARBA00048267"/>
    </source>
</evidence>
<dbReference type="PANTHER" id="PTHR42872">
    <property type="entry name" value="PROTEIN-GLUTAMATE METHYLESTERASE/PROTEIN-GLUTAMINE GLUTAMINASE"/>
    <property type="match status" value="1"/>
</dbReference>
<evidence type="ECO:0000259" key="5">
    <source>
        <dbReference type="PROSITE" id="PS50122"/>
    </source>
</evidence>
<dbReference type="Gene3D" id="3.40.50.180">
    <property type="entry name" value="Methylesterase CheB, C-terminal domain"/>
    <property type="match status" value="1"/>
</dbReference>
<keyword evidence="4" id="KW-0145">Chemotaxis</keyword>
<dbReference type="PROSITE" id="PS50122">
    <property type="entry name" value="CHEB"/>
    <property type="match status" value="1"/>
</dbReference>
<accession>A0AA37S9A0</accession>
<sequence length="382" mass="41745">MTIEGRKVAIVSDQPLSKSTLSKALNELGLVVALNTSPDRVTKEEISDENISAWVIDLADEDRWSDFLDDLLDLATAPLLFGEGEVPAFNSDEFIRWQRRFNKKVTSLLSPSETISIPEIEIPEIPEIKLPNKNAADDSESMVSGMAPEKPRARISLPANITGNWQKGSPAPYVWVLGASLGGPGAVKRFLDVLPEGLPVGFVYAQHIDNNFLPVLHQVLGRHSVFDMRQCGHKRKVGIGEVHIVPVNHQIQSSKSDGIIFVHNRPWQGLYSPNISHVMREFASCYGPDTGAIIFSGMGDDASDGAMAMSDAGAEVWVQRLNTCASASMPEAVIGTGRSSFQGTPEELAEKLVQIIASRHQDALRIDEHGDDVSIDDPIYPF</sequence>
<dbReference type="GO" id="GO:0005737">
    <property type="term" value="C:cytoplasm"/>
    <property type="evidence" value="ECO:0007669"/>
    <property type="project" value="InterPro"/>
</dbReference>
<proteinExistence type="predicted"/>
<evidence type="ECO:0000313" key="7">
    <source>
        <dbReference type="Proteomes" id="UP001161389"/>
    </source>
</evidence>
<evidence type="ECO:0000256" key="4">
    <source>
        <dbReference type="PROSITE-ProRule" id="PRU00050"/>
    </source>
</evidence>
<dbReference type="GO" id="GO:0000156">
    <property type="term" value="F:phosphorelay response regulator activity"/>
    <property type="evidence" value="ECO:0007669"/>
    <property type="project" value="InterPro"/>
</dbReference>
<keyword evidence="1 4" id="KW-0378">Hydrolase</keyword>
<dbReference type="SUPFAM" id="SSF52738">
    <property type="entry name" value="Methylesterase CheB, C-terminal domain"/>
    <property type="match status" value="1"/>
</dbReference>
<dbReference type="GO" id="GO:0008984">
    <property type="term" value="F:protein-glutamate methylesterase activity"/>
    <property type="evidence" value="ECO:0007669"/>
    <property type="project" value="UniProtKB-EC"/>
</dbReference>
<reference evidence="6" key="1">
    <citation type="journal article" date="2014" name="Int. J. Syst. Evol. Microbiol.">
        <title>Complete genome sequence of Corynebacterium casei LMG S-19264T (=DSM 44701T), isolated from a smear-ripened cheese.</title>
        <authorList>
            <consortium name="US DOE Joint Genome Institute (JGI-PGF)"/>
            <person name="Walter F."/>
            <person name="Albersmeier A."/>
            <person name="Kalinowski J."/>
            <person name="Ruckert C."/>
        </authorList>
    </citation>
    <scope>NUCLEOTIDE SEQUENCE</scope>
    <source>
        <strain evidence="6">NBRC 110071</strain>
    </source>
</reference>
<evidence type="ECO:0000256" key="2">
    <source>
        <dbReference type="ARBA" id="ARBA00039140"/>
    </source>
</evidence>
<dbReference type="PANTHER" id="PTHR42872:SF6">
    <property type="entry name" value="PROTEIN-GLUTAMATE METHYLESTERASE_PROTEIN-GLUTAMINE GLUTAMINASE"/>
    <property type="match status" value="1"/>
</dbReference>
<feature type="active site" evidence="4">
    <location>
        <position position="207"/>
    </location>
</feature>
<gene>
    <name evidence="6" type="primary">chpB</name>
    <name evidence="6" type="ORF">GCM10007876_10530</name>
</gene>
<keyword evidence="7" id="KW-1185">Reference proteome</keyword>
<dbReference type="RefSeq" id="WP_284379650.1">
    <property type="nucleotide sequence ID" value="NZ_BSNM01000006.1"/>
</dbReference>
<dbReference type="Proteomes" id="UP001161389">
    <property type="component" value="Unassembled WGS sequence"/>
</dbReference>
<dbReference type="EC" id="3.1.1.61" evidence="2"/>
<feature type="active site" evidence="4">
    <location>
        <position position="301"/>
    </location>
</feature>
<name>A0AA37S9A0_9GAMM</name>
<protein>
    <recommendedName>
        <fullName evidence="2">protein-glutamate methylesterase</fullName>
        <ecNumber evidence="2">3.1.1.61</ecNumber>
    </recommendedName>
</protein>
<dbReference type="AlphaFoldDB" id="A0AA37S9A0"/>
<dbReference type="Pfam" id="PF01339">
    <property type="entry name" value="CheB_methylest"/>
    <property type="match status" value="1"/>
</dbReference>
<dbReference type="GO" id="GO:0006935">
    <property type="term" value="P:chemotaxis"/>
    <property type="evidence" value="ECO:0007669"/>
    <property type="project" value="UniProtKB-UniRule"/>
</dbReference>
<reference evidence="6" key="2">
    <citation type="submission" date="2023-01" db="EMBL/GenBank/DDBJ databases">
        <title>Draft genome sequence of Litoribrevibacter albus strain NBRC 110071.</title>
        <authorList>
            <person name="Sun Q."/>
            <person name="Mori K."/>
        </authorList>
    </citation>
    <scope>NUCLEOTIDE SEQUENCE</scope>
    <source>
        <strain evidence="6">NBRC 110071</strain>
    </source>
</reference>
<dbReference type="EMBL" id="BSNM01000006">
    <property type="protein sequence ID" value="GLQ30575.1"/>
    <property type="molecule type" value="Genomic_DNA"/>
</dbReference>